<sequence length="68" mass="7728">MMKISNQDPNITSDGQKCGSRRKCGKKCDEGNVLERQCIPNSPFTEILTGENYRLDKKSADMCQWSKN</sequence>
<evidence type="ECO:0000313" key="2">
    <source>
        <dbReference type="EMBL" id="GIY60815.1"/>
    </source>
</evidence>
<proteinExistence type="predicted"/>
<dbReference type="AlphaFoldDB" id="A0AAV4UT15"/>
<reference evidence="2 3" key="1">
    <citation type="submission" date="2021-06" db="EMBL/GenBank/DDBJ databases">
        <title>Caerostris extrusa draft genome.</title>
        <authorList>
            <person name="Kono N."/>
            <person name="Arakawa K."/>
        </authorList>
    </citation>
    <scope>NUCLEOTIDE SEQUENCE [LARGE SCALE GENOMIC DNA]</scope>
</reference>
<keyword evidence="3" id="KW-1185">Reference proteome</keyword>
<feature type="region of interest" description="Disordered" evidence="1">
    <location>
        <begin position="1"/>
        <end position="22"/>
    </location>
</feature>
<organism evidence="2 3">
    <name type="scientific">Caerostris extrusa</name>
    <name type="common">Bark spider</name>
    <name type="synonym">Caerostris bankana</name>
    <dbReference type="NCBI Taxonomy" id="172846"/>
    <lineage>
        <taxon>Eukaryota</taxon>
        <taxon>Metazoa</taxon>
        <taxon>Ecdysozoa</taxon>
        <taxon>Arthropoda</taxon>
        <taxon>Chelicerata</taxon>
        <taxon>Arachnida</taxon>
        <taxon>Araneae</taxon>
        <taxon>Araneomorphae</taxon>
        <taxon>Entelegynae</taxon>
        <taxon>Araneoidea</taxon>
        <taxon>Araneidae</taxon>
        <taxon>Caerostris</taxon>
    </lineage>
</organism>
<gene>
    <name evidence="2" type="ORF">CEXT_285891</name>
</gene>
<dbReference type="Proteomes" id="UP001054945">
    <property type="component" value="Unassembled WGS sequence"/>
</dbReference>
<feature type="compositionally biased region" description="Polar residues" evidence="1">
    <location>
        <begin position="1"/>
        <end position="15"/>
    </location>
</feature>
<name>A0AAV4UT15_CAEEX</name>
<dbReference type="EMBL" id="BPLR01013380">
    <property type="protein sequence ID" value="GIY60815.1"/>
    <property type="molecule type" value="Genomic_DNA"/>
</dbReference>
<evidence type="ECO:0000256" key="1">
    <source>
        <dbReference type="SAM" id="MobiDB-lite"/>
    </source>
</evidence>
<comment type="caution">
    <text evidence="2">The sequence shown here is derived from an EMBL/GenBank/DDBJ whole genome shotgun (WGS) entry which is preliminary data.</text>
</comment>
<evidence type="ECO:0000313" key="3">
    <source>
        <dbReference type="Proteomes" id="UP001054945"/>
    </source>
</evidence>
<accession>A0AAV4UT15</accession>
<protein>
    <submittedName>
        <fullName evidence="2">Uncharacterized protein</fullName>
    </submittedName>
</protein>